<evidence type="ECO:0000256" key="2">
    <source>
        <dbReference type="PROSITE-ProRule" id="PRU00169"/>
    </source>
</evidence>
<dbReference type="InterPro" id="IPR011006">
    <property type="entry name" value="CheY-like_superfamily"/>
</dbReference>
<protein>
    <submittedName>
        <fullName evidence="5">EAL domain-containing protein</fullName>
    </submittedName>
</protein>
<evidence type="ECO:0000259" key="3">
    <source>
        <dbReference type="PROSITE" id="PS50110"/>
    </source>
</evidence>
<dbReference type="RefSeq" id="WP_194116183.1">
    <property type="nucleotide sequence ID" value="NZ_JADFUA010000005.1"/>
</dbReference>
<dbReference type="GO" id="GO:0000160">
    <property type="term" value="P:phosphorelay signal transduction system"/>
    <property type="evidence" value="ECO:0007669"/>
    <property type="project" value="InterPro"/>
</dbReference>
<dbReference type="EMBL" id="JADFUA010000005">
    <property type="protein sequence ID" value="MBE9609653.1"/>
    <property type="molecule type" value="Genomic_DNA"/>
</dbReference>
<dbReference type="Pfam" id="PF00072">
    <property type="entry name" value="Response_reg"/>
    <property type="match status" value="1"/>
</dbReference>
<reference evidence="5 6" key="1">
    <citation type="submission" date="2020-10" db="EMBL/GenBank/DDBJ databases">
        <title>The genome sequence of Chitinilyticum litopenaei 4Y14.</title>
        <authorList>
            <person name="Liu Y."/>
        </authorList>
    </citation>
    <scope>NUCLEOTIDE SEQUENCE [LARGE SCALE GENOMIC DNA]</scope>
    <source>
        <strain evidence="5 6">4Y14</strain>
    </source>
</reference>
<dbReference type="Gene3D" id="3.20.20.450">
    <property type="entry name" value="EAL domain"/>
    <property type="match status" value="1"/>
</dbReference>
<accession>A0A8J7G1H0</accession>
<evidence type="ECO:0000313" key="6">
    <source>
        <dbReference type="Proteomes" id="UP000604481"/>
    </source>
</evidence>
<sequence length="404" mass="44471">MNNPTSLQVYIVDDSSVQREHAKRICTEAGLQLAGFAEDGLQALMALKQGEVAPNLLLLDLEMPGLNGLGLLQELIRLDMPLSVIVLSSREGPLLAAIEQLRGSSRVRILASLQKPLSLEKLTLALHEADMHSQPDSPAPELSESELRTLFTDTAVNLRYLPHVALGNGMVQGLLAEPFWHTGPQLIRASNIYPQIPASVSEQLLLDTLIRPALRHIQHLRSRGLKLTLRIPVPQRLLLQRLFPALLLNELHALDLPPTAVSLLVEEETHPLNVPLLMSISQLRLQNCNICIRGSLHGVGWLDQLGLGYAPFNEILLDPLFIQRATAREFTQILLEGLLLITRKLNIHSLAEGISDPLQWQTLLQLGCASGSGPLIGEWLDIEAVPGWIRSNSERLRACSQPAG</sequence>
<dbReference type="Proteomes" id="UP000604481">
    <property type="component" value="Unassembled WGS sequence"/>
</dbReference>
<dbReference type="PANTHER" id="PTHR44591">
    <property type="entry name" value="STRESS RESPONSE REGULATOR PROTEIN 1"/>
    <property type="match status" value="1"/>
</dbReference>
<organism evidence="5 6">
    <name type="scientific">Chitinilyticum piscinae</name>
    <dbReference type="NCBI Taxonomy" id="2866724"/>
    <lineage>
        <taxon>Bacteria</taxon>
        <taxon>Pseudomonadati</taxon>
        <taxon>Pseudomonadota</taxon>
        <taxon>Betaproteobacteria</taxon>
        <taxon>Neisseriales</taxon>
        <taxon>Chitinibacteraceae</taxon>
        <taxon>Chitinilyticum</taxon>
    </lineage>
</organism>
<dbReference type="InterPro" id="IPR035919">
    <property type="entry name" value="EAL_sf"/>
</dbReference>
<dbReference type="SUPFAM" id="SSF52172">
    <property type="entry name" value="CheY-like"/>
    <property type="match status" value="1"/>
</dbReference>
<dbReference type="PROSITE" id="PS50883">
    <property type="entry name" value="EAL"/>
    <property type="match status" value="1"/>
</dbReference>
<dbReference type="PROSITE" id="PS50110">
    <property type="entry name" value="RESPONSE_REGULATORY"/>
    <property type="match status" value="1"/>
</dbReference>
<gene>
    <name evidence="5" type="ORF">INR99_09830</name>
</gene>
<dbReference type="PANTHER" id="PTHR44591:SF24">
    <property type="entry name" value="PROTEIN-GLUTAMATE METHYLESTERASE_PROTEIN-GLUTAMINE GLUTAMINASE 1"/>
    <property type="match status" value="1"/>
</dbReference>
<dbReference type="InterPro" id="IPR001789">
    <property type="entry name" value="Sig_transdc_resp-reg_receiver"/>
</dbReference>
<keyword evidence="6" id="KW-1185">Reference proteome</keyword>
<name>A0A8J7G1H0_9NEIS</name>
<dbReference type="Pfam" id="PF00563">
    <property type="entry name" value="EAL"/>
    <property type="match status" value="1"/>
</dbReference>
<dbReference type="SMART" id="SM00448">
    <property type="entry name" value="REC"/>
    <property type="match status" value="1"/>
</dbReference>
<keyword evidence="1 2" id="KW-0597">Phosphoprotein</keyword>
<feature type="domain" description="EAL" evidence="4">
    <location>
        <begin position="140"/>
        <end position="393"/>
    </location>
</feature>
<feature type="domain" description="Response regulatory" evidence="3">
    <location>
        <begin position="8"/>
        <end position="130"/>
    </location>
</feature>
<feature type="modified residue" description="4-aspartylphosphate" evidence="2">
    <location>
        <position position="60"/>
    </location>
</feature>
<dbReference type="SMART" id="SM00052">
    <property type="entry name" value="EAL"/>
    <property type="match status" value="1"/>
</dbReference>
<evidence type="ECO:0000259" key="4">
    <source>
        <dbReference type="PROSITE" id="PS50883"/>
    </source>
</evidence>
<dbReference type="InterPro" id="IPR050595">
    <property type="entry name" value="Bact_response_regulator"/>
</dbReference>
<dbReference type="AlphaFoldDB" id="A0A8J7G1H0"/>
<dbReference type="InterPro" id="IPR001633">
    <property type="entry name" value="EAL_dom"/>
</dbReference>
<proteinExistence type="predicted"/>
<dbReference type="SUPFAM" id="SSF141868">
    <property type="entry name" value="EAL domain-like"/>
    <property type="match status" value="1"/>
</dbReference>
<dbReference type="Gene3D" id="3.40.50.2300">
    <property type="match status" value="1"/>
</dbReference>
<comment type="caution">
    <text evidence="5">The sequence shown here is derived from an EMBL/GenBank/DDBJ whole genome shotgun (WGS) entry which is preliminary data.</text>
</comment>
<evidence type="ECO:0000256" key="1">
    <source>
        <dbReference type="ARBA" id="ARBA00022553"/>
    </source>
</evidence>
<evidence type="ECO:0000313" key="5">
    <source>
        <dbReference type="EMBL" id="MBE9609653.1"/>
    </source>
</evidence>